<dbReference type="RefSeq" id="WP_002132475.1">
    <property type="nucleotide sequence ID" value="NZ_CP087335.1"/>
</dbReference>
<dbReference type="SUPFAM" id="SSF81606">
    <property type="entry name" value="PP2C-like"/>
    <property type="match status" value="1"/>
</dbReference>
<gene>
    <name evidence="3" type="ORF">P9867_012540</name>
    <name evidence="2" type="ORF">P9867_01460</name>
</gene>
<dbReference type="EMBL" id="JARTMM020000001">
    <property type="protein sequence ID" value="MEC5497273.1"/>
    <property type="molecule type" value="Genomic_DNA"/>
</dbReference>
<comment type="caution">
    <text evidence="2">The sequence shown here is derived from an EMBL/GenBank/DDBJ whole genome shotgun (WGS) entry which is preliminary data.</text>
</comment>
<dbReference type="InterPro" id="IPR001932">
    <property type="entry name" value="PPM-type_phosphatase-like_dom"/>
</dbReference>
<dbReference type="Proteomes" id="UP001174156">
    <property type="component" value="Unassembled WGS sequence"/>
</dbReference>
<reference evidence="3" key="3">
    <citation type="submission" date="2024-01" db="EMBL/GenBank/DDBJ databases">
        <authorList>
            <person name="Macesic N."/>
        </authorList>
    </citation>
    <scope>NUCLEOTIDE SEQUENCE</scope>
    <source>
        <strain evidence="3">CPO519</strain>
    </source>
</reference>
<dbReference type="Pfam" id="PF13672">
    <property type="entry name" value="PP2C_2"/>
    <property type="match status" value="1"/>
</dbReference>
<dbReference type="EMBL" id="JARTMM010000003">
    <property type="protein sequence ID" value="MDK4880421.1"/>
    <property type="molecule type" value="Genomic_DNA"/>
</dbReference>
<reference evidence="3 4" key="1">
    <citation type="journal article" date="2023" name="Nat. Commun.">
        <title>Genomic dissection of endemic carbapenem resistance reveals metallo-beta-lactamase dissemination through clonal, plasmid and integron transfer.</title>
        <authorList>
            <person name="Macesic N."/>
            <person name="Hawkey J."/>
            <person name="Vezina B."/>
            <person name="Wisniewski J.A."/>
            <person name="Cottingham H."/>
            <person name="Blakeway L.V."/>
            <person name="Harshegyi T."/>
            <person name="Pragastis K."/>
            <person name="Badoordeen G.Z."/>
            <person name="Dennison A."/>
            <person name="Spelman D.W."/>
            <person name="Jenney A.W.J."/>
            <person name="Peleg A.Y."/>
        </authorList>
    </citation>
    <scope>NUCLEOTIDE SEQUENCE [LARGE SCALE GENOMIC DNA]</scope>
    <source>
        <strain evidence="3 4">CPO519</strain>
    </source>
</reference>
<evidence type="ECO:0000313" key="2">
    <source>
        <dbReference type="EMBL" id="MDK4880421.1"/>
    </source>
</evidence>
<dbReference type="Gene3D" id="3.60.40.10">
    <property type="entry name" value="PPM-type phosphatase domain"/>
    <property type="match status" value="1"/>
</dbReference>
<protein>
    <submittedName>
        <fullName evidence="2">Protein phosphatase 2C domain-containing protein</fullName>
    </submittedName>
</protein>
<dbReference type="SMART" id="SM00332">
    <property type="entry name" value="PP2Cc"/>
    <property type="match status" value="1"/>
</dbReference>
<organism evidence="2">
    <name type="scientific">Acinetobacter baumannii</name>
    <dbReference type="NCBI Taxonomy" id="470"/>
    <lineage>
        <taxon>Bacteria</taxon>
        <taxon>Pseudomonadati</taxon>
        <taxon>Pseudomonadota</taxon>
        <taxon>Gammaproteobacteria</taxon>
        <taxon>Moraxellales</taxon>
        <taxon>Moraxellaceae</taxon>
        <taxon>Acinetobacter</taxon>
        <taxon>Acinetobacter calcoaceticus/baumannii complex</taxon>
    </lineage>
</organism>
<accession>A0AA90KNW5</accession>
<sequence>MLELTNVAAFTHSKSSNKINEDSILLPLKLNGGYIFAIADGVGSYPGAKLASELAIEFISKIEKIPTEIEIDHLLLKIKNKISELELINPEYFQAATTLTVGVVEKSGVHIIHVGDSRLYIKSEQKLICHTKDHTQHQKLLEAGLYTERQLKKMPGKNILVTALSKSINLEYQYSFHMMKDLIDEQGNLIVNIMSDGAYEFWEKRPKFSSNTMNNPTAFSTSLLKRIEKNGPLDDYSLISTKFKIST</sequence>
<evidence type="ECO:0000313" key="3">
    <source>
        <dbReference type="EMBL" id="MEC5497273.1"/>
    </source>
</evidence>
<reference evidence="2" key="2">
    <citation type="submission" date="2023-01" db="EMBL/GenBank/DDBJ databases">
        <title>Genomic dissection of endemic carbapenem resistance: metallo-beta-lactamase gene dissemination through clonal, plasmid and integron transfer pathways.</title>
        <authorList>
            <person name="Macesic N."/>
        </authorList>
    </citation>
    <scope>NUCLEOTIDE SEQUENCE</scope>
    <source>
        <strain evidence="2">CPO519</strain>
    </source>
</reference>
<dbReference type="AlphaFoldDB" id="A0AA90KNW5"/>
<dbReference type="InterPro" id="IPR036457">
    <property type="entry name" value="PPM-type-like_dom_sf"/>
</dbReference>
<feature type="domain" description="PPM-type phosphatase" evidence="1">
    <location>
        <begin position="7"/>
        <end position="243"/>
    </location>
</feature>
<evidence type="ECO:0000259" key="1">
    <source>
        <dbReference type="PROSITE" id="PS51746"/>
    </source>
</evidence>
<name>A0AA90KNW5_ACIBA</name>
<proteinExistence type="predicted"/>
<evidence type="ECO:0000313" key="4">
    <source>
        <dbReference type="Proteomes" id="UP001174156"/>
    </source>
</evidence>
<dbReference type="SMART" id="SM00331">
    <property type="entry name" value="PP2C_SIG"/>
    <property type="match status" value="1"/>
</dbReference>
<dbReference type="PROSITE" id="PS51746">
    <property type="entry name" value="PPM_2"/>
    <property type="match status" value="1"/>
</dbReference>